<evidence type="ECO:0000256" key="1">
    <source>
        <dbReference type="SAM" id="SignalP"/>
    </source>
</evidence>
<sequence>MKRVHIVLFILIACVGNAQETLPHGSSPDPIIFKHFPSRMHVFIWRNWNLVSSERLGATIGCSAEEIEKVALSMGLEKDLQWDAISTQQLYITIIRRNWHLLPYEQLMSILEMDEAELNFALKEDDFLYYKLGSLKPNASRLEYHLPTPTEEQSAIKIKKIVQENFPKTNQLGEPRYGFLKELEHVIPYHPERNNDGLRFIYSYFGAFGDPLLNAETNPYPEGLLSQLANQGVNGIWLHVVLHQLSPENPDFPEFGIGSEKRLSELAKIVERAGKYGIKVYLYMNEPRAMPLSFFDERKDLQGVTSGDLATMCTSTDEVKEWIKSSLKHVFTEVNDLGGVFTITASENLTNCASHGLQSQCIRCSELGYSSVIANINKTIADGVHAGNPGAKVIAWDWGWNGHGDGREIIKKLDKDLWFMSVSEWAKPINRGNIASSVGEYSISAIGPGPRAKMHWKEAQEKEMRTVAKVQFNNTWEISSVPWIPVLDLIAEHASNLAKSEVDGYMLSWSLGGYPSPNLEIANQFSKNPNALVENVLNNIAGVRYGNENIAKARFAWKQFSDAFREFPYHINVLYYAPQQYGPANLLFAEPSGYNSTMVCFPYDNLDAWRGPYPRDVFYDQFKKMTEKWSLGIEAFEDLLMTVPTSKRALAQADYGIAKACMLHFASVANQIKFIELRDQNVELINEQDRLAMLEILKSEIELAKALYKVTANDSRIGFEASNQYFYLPQDLMEKVINCRYLEEEISQ</sequence>
<organism evidence="2 3">
    <name type="scientific">Portibacter lacus</name>
    <dbReference type="NCBI Taxonomy" id="1099794"/>
    <lineage>
        <taxon>Bacteria</taxon>
        <taxon>Pseudomonadati</taxon>
        <taxon>Bacteroidota</taxon>
        <taxon>Saprospiria</taxon>
        <taxon>Saprospirales</taxon>
        <taxon>Haliscomenobacteraceae</taxon>
        <taxon>Portibacter</taxon>
    </lineage>
</organism>
<comment type="caution">
    <text evidence="2">The sequence shown here is derived from an EMBL/GenBank/DDBJ whole genome shotgun (WGS) entry which is preliminary data.</text>
</comment>
<evidence type="ECO:0000313" key="3">
    <source>
        <dbReference type="Proteomes" id="UP001156666"/>
    </source>
</evidence>
<dbReference type="RefSeq" id="WP_235290839.1">
    <property type="nucleotide sequence ID" value="NZ_BSOH01000007.1"/>
</dbReference>
<dbReference type="SUPFAM" id="SSF51445">
    <property type="entry name" value="(Trans)glycosidases"/>
    <property type="match status" value="1"/>
</dbReference>
<dbReference type="Proteomes" id="UP001156666">
    <property type="component" value="Unassembled WGS sequence"/>
</dbReference>
<reference evidence="2" key="2">
    <citation type="submission" date="2023-01" db="EMBL/GenBank/DDBJ databases">
        <title>Draft genome sequence of Portibacter lacus strain NBRC 108769.</title>
        <authorList>
            <person name="Sun Q."/>
            <person name="Mori K."/>
        </authorList>
    </citation>
    <scope>NUCLEOTIDE SEQUENCE</scope>
    <source>
        <strain evidence="2">NBRC 108769</strain>
    </source>
</reference>
<evidence type="ECO:0000313" key="2">
    <source>
        <dbReference type="EMBL" id="GLR16982.1"/>
    </source>
</evidence>
<feature type="signal peptide" evidence="1">
    <location>
        <begin position="1"/>
        <end position="18"/>
    </location>
</feature>
<protein>
    <submittedName>
        <fullName evidence="2">Uncharacterized protein</fullName>
    </submittedName>
</protein>
<keyword evidence="3" id="KW-1185">Reference proteome</keyword>
<dbReference type="EMBL" id="BSOH01000007">
    <property type="protein sequence ID" value="GLR16982.1"/>
    <property type="molecule type" value="Genomic_DNA"/>
</dbReference>
<gene>
    <name evidence="2" type="ORF">GCM10007940_15970</name>
</gene>
<dbReference type="InterPro" id="IPR017853">
    <property type="entry name" value="GH"/>
</dbReference>
<keyword evidence="1" id="KW-0732">Signal</keyword>
<accession>A0AA37SND1</accession>
<dbReference type="Gene3D" id="3.20.20.80">
    <property type="entry name" value="Glycosidases"/>
    <property type="match status" value="1"/>
</dbReference>
<name>A0AA37SND1_9BACT</name>
<dbReference type="AlphaFoldDB" id="A0AA37SND1"/>
<proteinExistence type="predicted"/>
<reference evidence="2" key="1">
    <citation type="journal article" date="2014" name="Int. J. Syst. Evol. Microbiol.">
        <title>Complete genome sequence of Corynebacterium casei LMG S-19264T (=DSM 44701T), isolated from a smear-ripened cheese.</title>
        <authorList>
            <consortium name="US DOE Joint Genome Institute (JGI-PGF)"/>
            <person name="Walter F."/>
            <person name="Albersmeier A."/>
            <person name="Kalinowski J."/>
            <person name="Ruckert C."/>
        </authorList>
    </citation>
    <scope>NUCLEOTIDE SEQUENCE</scope>
    <source>
        <strain evidence="2">NBRC 108769</strain>
    </source>
</reference>
<feature type="chain" id="PRO_5041360940" evidence="1">
    <location>
        <begin position="19"/>
        <end position="748"/>
    </location>
</feature>